<sequence length="196" mass="22563">MRILIHSTEDNENLVSDQVHMRDPGRGLYVSEAWELDNCPHLDHRPLSTLRRCDSPTYSYASPFFSTITLSSIWLRQNDPALPSRGNEGNRASNEKRQNLLGLARTPEEDIRTMARRESLPKQSLRPTPMKLFFNVSVGEEGGEGEEAEGGWWPVWEWRESFCKRAKLHQFRSRGHAEGLLRPGVFGYCRLPLIEE</sequence>
<protein>
    <submittedName>
        <fullName evidence="1">Uncharacterized protein</fullName>
    </submittedName>
</protein>
<proteinExistence type="predicted"/>
<accession>A0A8J2NPM2</accession>
<name>A0A8J2NPM2_FUSEQ</name>
<comment type="caution">
    <text evidence="1">The sequence shown here is derived from an EMBL/GenBank/DDBJ whole genome shotgun (WGS) entry which is preliminary data.</text>
</comment>
<dbReference type="AlphaFoldDB" id="A0A8J2NPM2"/>
<organism evidence="1 2">
    <name type="scientific">Fusarium equiseti</name>
    <name type="common">Fusarium scirpi</name>
    <dbReference type="NCBI Taxonomy" id="61235"/>
    <lineage>
        <taxon>Eukaryota</taxon>
        <taxon>Fungi</taxon>
        <taxon>Dikarya</taxon>
        <taxon>Ascomycota</taxon>
        <taxon>Pezizomycotina</taxon>
        <taxon>Sordariomycetes</taxon>
        <taxon>Hypocreomycetidae</taxon>
        <taxon>Hypocreales</taxon>
        <taxon>Nectriaceae</taxon>
        <taxon>Fusarium</taxon>
        <taxon>Fusarium incarnatum-equiseti species complex</taxon>
    </lineage>
</organism>
<dbReference type="EMBL" id="CAJSTJ010000190">
    <property type="protein sequence ID" value="CAG7565835.1"/>
    <property type="molecule type" value="Genomic_DNA"/>
</dbReference>
<evidence type="ECO:0000313" key="1">
    <source>
        <dbReference type="EMBL" id="CAG7565835.1"/>
    </source>
</evidence>
<evidence type="ECO:0000313" key="2">
    <source>
        <dbReference type="Proteomes" id="UP000693738"/>
    </source>
</evidence>
<reference evidence="1" key="1">
    <citation type="submission" date="2021-05" db="EMBL/GenBank/DDBJ databases">
        <authorList>
            <person name="Khan N."/>
        </authorList>
    </citation>
    <scope>NUCLEOTIDE SEQUENCE</scope>
</reference>
<dbReference type="Proteomes" id="UP000693738">
    <property type="component" value="Unassembled WGS sequence"/>
</dbReference>
<gene>
    <name evidence="1" type="ORF">FEQUK3_LOCUS11550</name>
</gene>